<dbReference type="Proteomes" id="UP001595445">
    <property type="component" value="Unassembled WGS sequence"/>
</dbReference>
<accession>A0ABV7DQN8</accession>
<name>A0ABV7DQN8_9RHOB</name>
<organism evidence="1 2">
    <name type="scientific">Tabrizicola soli</name>
    <dbReference type="NCBI Taxonomy" id="2185115"/>
    <lineage>
        <taxon>Bacteria</taxon>
        <taxon>Pseudomonadati</taxon>
        <taxon>Pseudomonadota</taxon>
        <taxon>Alphaproteobacteria</taxon>
        <taxon>Rhodobacterales</taxon>
        <taxon>Paracoccaceae</taxon>
        <taxon>Tabrizicola</taxon>
    </lineage>
</organism>
<dbReference type="EMBL" id="JBHRSM010000001">
    <property type="protein sequence ID" value="MFC3084504.1"/>
    <property type="molecule type" value="Genomic_DNA"/>
</dbReference>
<evidence type="ECO:0000313" key="2">
    <source>
        <dbReference type="Proteomes" id="UP001595445"/>
    </source>
</evidence>
<sequence>MRLIRIVVFLVLGVSGFLALDYSLSGRWTGRAVEGLTFAEYLRAMMPLPRGADRPQGLQAMLPKPPEGWTVHPTEPGDLDAFLPADRTSLPDEVLALLEAGAAPNPGSGVQTAILTYKRGGRQVIVQAIRHPAPPLAQMPLSDAIPLTPAMTVRGLDLAEAALPGSARARLFLADIGGQIRLNLLVSARMKDRDLVPFLQTLDVAALNDSVFDRRPGLGQVPMIVLASALGKEARAAFEADVAARAAARPTAEPATAAAPRDRGGSLFGTIFGWDGAEAAAR</sequence>
<proteinExistence type="predicted"/>
<gene>
    <name evidence="1" type="ORF">ACFOD6_00450</name>
</gene>
<evidence type="ECO:0000313" key="1">
    <source>
        <dbReference type="EMBL" id="MFC3084504.1"/>
    </source>
</evidence>
<protein>
    <recommendedName>
        <fullName evidence="3">DUF2125 domain-containing protein</fullName>
    </recommendedName>
</protein>
<reference evidence="2" key="1">
    <citation type="journal article" date="2019" name="Int. J. Syst. Evol. Microbiol.">
        <title>The Global Catalogue of Microorganisms (GCM) 10K type strain sequencing project: providing services to taxonomists for standard genome sequencing and annotation.</title>
        <authorList>
            <consortium name="The Broad Institute Genomics Platform"/>
            <consortium name="The Broad Institute Genome Sequencing Center for Infectious Disease"/>
            <person name="Wu L."/>
            <person name="Ma J."/>
        </authorList>
    </citation>
    <scope>NUCLEOTIDE SEQUENCE [LARGE SCALE GENOMIC DNA]</scope>
    <source>
        <strain evidence="2">KCTC 62102</strain>
    </source>
</reference>
<evidence type="ECO:0008006" key="3">
    <source>
        <dbReference type="Google" id="ProtNLM"/>
    </source>
</evidence>
<keyword evidence="2" id="KW-1185">Reference proteome</keyword>
<dbReference type="RefSeq" id="WP_386259640.1">
    <property type="nucleotide sequence ID" value="NZ_JBHRSM010000001.1"/>
</dbReference>
<comment type="caution">
    <text evidence="1">The sequence shown here is derived from an EMBL/GenBank/DDBJ whole genome shotgun (WGS) entry which is preliminary data.</text>
</comment>